<dbReference type="InterPro" id="IPR029058">
    <property type="entry name" value="AB_hydrolase_fold"/>
</dbReference>
<evidence type="ECO:0000313" key="3">
    <source>
        <dbReference type="Proteomes" id="UP000249915"/>
    </source>
</evidence>
<keyword evidence="2" id="KW-0378">Hydrolase</keyword>
<dbReference type="AlphaFoldDB" id="A0A2V4B6M4"/>
<protein>
    <submittedName>
        <fullName evidence="2">Hydrolase</fullName>
    </submittedName>
</protein>
<proteinExistence type="predicted"/>
<sequence length="264" mass="28377">MNTVTSADGTRIAYDRIGQGPAVVLVDGAMCYRGQGPMPAVARELASEFTVYTYDRRGRGDSGDTGPYSIEREIEDLDALIKEAGGSASVFGASSGAVLALEAANHGLPVRKLALYEPPFIVDDTRTPTPDDFDEQVDTALAEGKPGEAVTLFMKLVQVPAFAIVLMRLLPVWPKLKRIAHTLPYDLAFVQDFQRGKPLPADRWTSITAPVLVADGGKSPAWIRNGAKGLADVLPTATYRTVPGQTHMVKAKVHAPVIAGFFRD</sequence>
<dbReference type="PANTHER" id="PTHR43433">
    <property type="entry name" value="HYDROLASE, ALPHA/BETA FOLD FAMILY PROTEIN"/>
    <property type="match status" value="1"/>
</dbReference>
<dbReference type="Gene3D" id="3.40.50.1820">
    <property type="entry name" value="alpha/beta hydrolase"/>
    <property type="match status" value="1"/>
</dbReference>
<dbReference type="GO" id="GO:0046503">
    <property type="term" value="P:glycerolipid catabolic process"/>
    <property type="evidence" value="ECO:0007669"/>
    <property type="project" value="TreeGrafter"/>
</dbReference>
<feature type="domain" description="AB hydrolase-1" evidence="1">
    <location>
        <begin position="38"/>
        <end position="248"/>
    </location>
</feature>
<organism evidence="2 3">
    <name type="scientific">Prauserella muralis</name>
    <dbReference type="NCBI Taxonomy" id="588067"/>
    <lineage>
        <taxon>Bacteria</taxon>
        <taxon>Bacillati</taxon>
        <taxon>Actinomycetota</taxon>
        <taxon>Actinomycetes</taxon>
        <taxon>Pseudonocardiales</taxon>
        <taxon>Pseudonocardiaceae</taxon>
        <taxon>Prauserella</taxon>
    </lineage>
</organism>
<dbReference type="GO" id="GO:0004806">
    <property type="term" value="F:triacylglycerol lipase activity"/>
    <property type="evidence" value="ECO:0007669"/>
    <property type="project" value="TreeGrafter"/>
</dbReference>
<evidence type="ECO:0000313" key="2">
    <source>
        <dbReference type="EMBL" id="PXY30900.1"/>
    </source>
</evidence>
<dbReference type="OrthoDB" id="63519at2"/>
<evidence type="ECO:0000259" key="1">
    <source>
        <dbReference type="Pfam" id="PF12697"/>
    </source>
</evidence>
<dbReference type="RefSeq" id="WP_112278923.1">
    <property type="nucleotide sequence ID" value="NZ_MASW01000001.1"/>
</dbReference>
<keyword evidence="3" id="KW-1185">Reference proteome</keyword>
<dbReference type="EMBL" id="MASW01000001">
    <property type="protein sequence ID" value="PXY30900.1"/>
    <property type="molecule type" value="Genomic_DNA"/>
</dbReference>
<accession>A0A2V4B6M4</accession>
<comment type="caution">
    <text evidence="2">The sequence shown here is derived from an EMBL/GenBank/DDBJ whole genome shotgun (WGS) entry which is preliminary data.</text>
</comment>
<name>A0A2V4B6M4_9PSEU</name>
<dbReference type="SUPFAM" id="SSF53474">
    <property type="entry name" value="alpha/beta-Hydrolases"/>
    <property type="match status" value="1"/>
</dbReference>
<dbReference type="PANTHER" id="PTHR43433:SF5">
    <property type="entry name" value="AB HYDROLASE-1 DOMAIN-CONTAINING PROTEIN"/>
    <property type="match status" value="1"/>
</dbReference>
<dbReference type="InterPro" id="IPR050471">
    <property type="entry name" value="AB_hydrolase"/>
</dbReference>
<dbReference type="InterPro" id="IPR000073">
    <property type="entry name" value="AB_hydrolase_1"/>
</dbReference>
<gene>
    <name evidence="2" type="ORF">BAY60_00215</name>
</gene>
<dbReference type="Proteomes" id="UP000249915">
    <property type="component" value="Unassembled WGS sequence"/>
</dbReference>
<dbReference type="Pfam" id="PF12697">
    <property type="entry name" value="Abhydrolase_6"/>
    <property type="match status" value="1"/>
</dbReference>
<reference evidence="2 3" key="1">
    <citation type="submission" date="2016-07" db="EMBL/GenBank/DDBJ databases">
        <title>Draft genome sequence of Prauserella muralis DSM 45305, isolated from a mould-covered wall in an indoor environment.</title>
        <authorList>
            <person name="Ruckert C."/>
            <person name="Albersmeier A."/>
            <person name="Jiang C.-L."/>
            <person name="Jiang Y."/>
            <person name="Kalinowski J."/>
            <person name="Schneider O."/>
            <person name="Winkler A."/>
            <person name="Zotchev S.B."/>
        </authorList>
    </citation>
    <scope>NUCLEOTIDE SEQUENCE [LARGE SCALE GENOMIC DNA]</scope>
    <source>
        <strain evidence="2 3">DSM 45305</strain>
    </source>
</reference>